<dbReference type="EMBL" id="CABFWE030000008">
    <property type="protein sequence ID" value="CAD7046061.1"/>
    <property type="molecule type" value="Genomic_DNA"/>
</dbReference>
<dbReference type="Pfam" id="PF02452">
    <property type="entry name" value="PemK_toxin"/>
    <property type="match status" value="1"/>
</dbReference>
<dbReference type="InterPro" id="IPR003477">
    <property type="entry name" value="PemK-like"/>
</dbReference>
<evidence type="ECO:0000313" key="1">
    <source>
        <dbReference type="EMBL" id="CAD7046061.1"/>
    </source>
</evidence>
<accession>A0ABN7JST5</accession>
<gene>
    <name evidence="1" type="ORF">RHAB21_03629</name>
</gene>
<dbReference type="InterPro" id="IPR011067">
    <property type="entry name" value="Plasmid_toxin/cell-grow_inhib"/>
</dbReference>
<reference evidence="1 2" key="1">
    <citation type="submission" date="2020-11" db="EMBL/GenBank/DDBJ databases">
        <authorList>
            <person name="Lassalle F."/>
        </authorList>
    </citation>
    <scope>NUCLEOTIDE SEQUENCE [LARGE SCALE GENOMIC DNA]</scope>
    <source>
        <strain evidence="1 2">AB21</strain>
    </source>
</reference>
<protein>
    <submittedName>
        <fullName evidence="1">Type II toxin-antitoxin system PemK/MazF family toxin</fullName>
    </submittedName>
</protein>
<dbReference type="Gene3D" id="2.30.30.110">
    <property type="match status" value="1"/>
</dbReference>
<organism evidence="1 2">
    <name type="scientific">Pseudorhizobium halotolerans</name>
    <dbReference type="NCBI Taxonomy" id="1233081"/>
    <lineage>
        <taxon>Bacteria</taxon>
        <taxon>Pseudomonadati</taxon>
        <taxon>Pseudomonadota</taxon>
        <taxon>Alphaproteobacteria</taxon>
        <taxon>Hyphomicrobiales</taxon>
        <taxon>Rhizobiaceae</taxon>
        <taxon>Rhizobium/Agrobacterium group</taxon>
        <taxon>Pseudorhizobium</taxon>
    </lineage>
</organism>
<evidence type="ECO:0000313" key="2">
    <source>
        <dbReference type="Proteomes" id="UP000601041"/>
    </source>
</evidence>
<name>A0ABN7JST5_9HYPH</name>
<dbReference type="RefSeq" id="WP_142588759.1">
    <property type="nucleotide sequence ID" value="NZ_CABFWE030000008.1"/>
</dbReference>
<proteinExistence type="predicted"/>
<dbReference type="SUPFAM" id="SSF50118">
    <property type="entry name" value="Cell growth inhibitor/plasmid maintenance toxic component"/>
    <property type="match status" value="1"/>
</dbReference>
<dbReference type="Proteomes" id="UP000601041">
    <property type="component" value="Unassembled WGS sequence"/>
</dbReference>
<keyword evidence="2" id="KW-1185">Reference proteome</keyword>
<comment type="caution">
    <text evidence="1">The sequence shown here is derived from an EMBL/GenBank/DDBJ whole genome shotgun (WGS) entry which is preliminary data.</text>
</comment>
<sequence>MAKAVTVVVNQDSDEAVIQELANCLRSNDSFSKQLRDFADCLEKEQRVHGISWQPSPGQILICHFGLGFRSPEMVKTRPVVVISPKVNPWTRLCVVVPISSQAPEPVLHHHYRLPDGIVPGDKYEQAWIKGDTLMAVSCHRLDRIKVGFRNYVAPMVPAEVLREVRRCVLHSTGMHSLTIHW</sequence>